<dbReference type="EMBL" id="JACGWO010000005">
    <property type="protein sequence ID" value="KAK4426774.1"/>
    <property type="molecule type" value="Genomic_DNA"/>
</dbReference>
<comment type="caution">
    <text evidence="1">The sequence shown here is derived from an EMBL/GenBank/DDBJ whole genome shotgun (WGS) entry which is preliminary data.</text>
</comment>
<evidence type="ECO:0000313" key="1">
    <source>
        <dbReference type="EMBL" id="KAK4426774.1"/>
    </source>
</evidence>
<name>A0AAE1YAP8_9LAMI</name>
<accession>A0AAE1YAP8</accession>
<dbReference type="AlphaFoldDB" id="A0AAE1YAP8"/>
<gene>
    <name evidence="1" type="ORF">Salat_1446100</name>
</gene>
<sequence length="181" mass="19757">MFKLLKVASKIQNSKRKKIKLFSSMYAAAHVRVVCARPCVVAYASCVDRHRCMHMGQQSLAHRLHRQPCVAATEGVLAVAATTWHGGRQGQTKNLTQAPCSPTGRRFSTGASVQTSVKDALTSSDAQTAILCLHCKHNQLPSQLRIASHSKSQTPAVARHCTLSTIDFRLVAAIHHRSPLI</sequence>
<organism evidence="1 2">
    <name type="scientific">Sesamum alatum</name>
    <dbReference type="NCBI Taxonomy" id="300844"/>
    <lineage>
        <taxon>Eukaryota</taxon>
        <taxon>Viridiplantae</taxon>
        <taxon>Streptophyta</taxon>
        <taxon>Embryophyta</taxon>
        <taxon>Tracheophyta</taxon>
        <taxon>Spermatophyta</taxon>
        <taxon>Magnoliopsida</taxon>
        <taxon>eudicotyledons</taxon>
        <taxon>Gunneridae</taxon>
        <taxon>Pentapetalae</taxon>
        <taxon>asterids</taxon>
        <taxon>lamiids</taxon>
        <taxon>Lamiales</taxon>
        <taxon>Pedaliaceae</taxon>
        <taxon>Sesamum</taxon>
    </lineage>
</organism>
<evidence type="ECO:0000313" key="2">
    <source>
        <dbReference type="Proteomes" id="UP001293254"/>
    </source>
</evidence>
<protein>
    <submittedName>
        <fullName evidence="1">Uncharacterized protein</fullName>
    </submittedName>
</protein>
<proteinExistence type="predicted"/>
<keyword evidence="2" id="KW-1185">Reference proteome</keyword>
<reference evidence="1" key="1">
    <citation type="submission" date="2020-06" db="EMBL/GenBank/DDBJ databases">
        <authorList>
            <person name="Li T."/>
            <person name="Hu X."/>
            <person name="Zhang T."/>
            <person name="Song X."/>
            <person name="Zhang H."/>
            <person name="Dai N."/>
            <person name="Sheng W."/>
            <person name="Hou X."/>
            <person name="Wei L."/>
        </authorList>
    </citation>
    <scope>NUCLEOTIDE SEQUENCE</scope>
    <source>
        <strain evidence="1">3651</strain>
        <tissue evidence="1">Leaf</tissue>
    </source>
</reference>
<dbReference type="Proteomes" id="UP001293254">
    <property type="component" value="Unassembled WGS sequence"/>
</dbReference>
<reference evidence="1" key="2">
    <citation type="journal article" date="2024" name="Plant">
        <title>Genomic evolution and insights into agronomic trait innovations of Sesamum species.</title>
        <authorList>
            <person name="Miao H."/>
            <person name="Wang L."/>
            <person name="Qu L."/>
            <person name="Liu H."/>
            <person name="Sun Y."/>
            <person name="Le M."/>
            <person name="Wang Q."/>
            <person name="Wei S."/>
            <person name="Zheng Y."/>
            <person name="Lin W."/>
            <person name="Duan Y."/>
            <person name="Cao H."/>
            <person name="Xiong S."/>
            <person name="Wang X."/>
            <person name="Wei L."/>
            <person name="Li C."/>
            <person name="Ma Q."/>
            <person name="Ju M."/>
            <person name="Zhao R."/>
            <person name="Li G."/>
            <person name="Mu C."/>
            <person name="Tian Q."/>
            <person name="Mei H."/>
            <person name="Zhang T."/>
            <person name="Gao T."/>
            <person name="Zhang H."/>
        </authorList>
    </citation>
    <scope>NUCLEOTIDE SEQUENCE</scope>
    <source>
        <strain evidence="1">3651</strain>
    </source>
</reference>